<feature type="domain" description="VOC" evidence="1">
    <location>
        <begin position="10"/>
        <end position="139"/>
    </location>
</feature>
<proteinExistence type="predicted"/>
<dbReference type="InterPro" id="IPR004360">
    <property type="entry name" value="Glyas_Fos-R_dOase_dom"/>
</dbReference>
<evidence type="ECO:0000313" key="2">
    <source>
        <dbReference type="EMBL" id="SBW00103.1"/>
    </source>
</evidence>
<accession>A0A212JKY1</accession>
<dbReference type="Pfam" id="PF00903">
    <property type="entry name" value="Glyoxalase"/>
    <property type="match status" value="1"/>
</dbReference>
<dbReference type="RefSeq" id="WP_192112171.1">
    <property type="nucleotide sequence ID" value="NZ_CABUEN010000001.1"/>
</dbReference>
<gene>
    <name evidence="2" type="ORF">KM92DES2_11313</name>
</gene>
<sequence length="152" mass="17130">MQNKLPDGIRVLFVAGFGPVVADPDASGKLYRKVLGLPLRHEEGYEGYWHSQCLEGVKHFALWPLEKAALSCFGEEVWPERLPVPQAWLELDVEDIVSATRILEQNGYELLLRLKEEPWGQTVTRFLSPEGILMAVTHTPFLREASSAEETA</sequence>
<keyword evidence="2" id="KW-0560">Oxidoreductase</keyword>
<keyword evidence="2" id="KW-0223">Dioxygenase</keyword>
<dbReference type="InterPro" id="IPR037523">
    <property type="entry name" value="VOC_core"/>
</dbReference>
<dbReference type="GO" id="GO:0051213">
    <property type="term" value="F:dioxygenase activity"/>
    <property type="evidence" value="ECO:0007669"/>
    <property type="project" value="UniProtKB-KW"/>
</dbReference>
<organism evidence="2">
    <name type="scientific">uncultured Desulfovibrio sp</name>
    <dbReference type="NCBI Taxonomy" id="167968"/>
    <lineage>
        <taxon>Bacteria</taxon>
        <taxon>Pseudomonadati</taxon>
        <taxon>Thermodesulfobacteriota</taxon>
        <taxon>Desulfovibrionia</taxon>
        <taxon>Desulfovibrionales</taxon>
        <taxon>Desulfovibrionaceae</taxon>
        <taxon>Desulfovibrio</taxon>
        <taxon>environmental samples</taxon>
    </lineage>
</organism>
<dbReference type="EMBL" id="FLUP01000001">
    <property type="protein sequence ID" value="SBW00103.1"/>
    <property type="molecule type" value="Genomic_DNA"/>
</dbReference>
<name>A0A212JKY1_9BACT</name>
<evidence type="ECO:0000259" key="1">
    <source>
        <dbReference type="PROSITE" id="PS51819"/>
    </source>
</evidence>
<protein>
    <submittedName>
        <fullName evidence="2">Glyoxalase/bleomycin resistance protein/dioxygenase</fullName>
    </submittedName>
</protein>
<dbReference type="Gene3D" id="3.10.180.10">
    <property type="entry name" value="2,3-Dihydroxybiphenyl 1,2-Dioxygenase, domain 1"/>
    <property type="match status" value="1"/>
</dbReference>
<dbReference type="InterPro" id="IPR029068">
    <property type="entry name" value="Glyas_Bleomycin-R_OHBP_Dase"/>
</dbReference>
<dbReference type="AlphaFoldDB" id="A0A212JKY1"/>
<dbReference type="PROSITE" id="PS51819">
    <property type="entry name" value="VOC"/>
    <property type="match status" value="1"/>
</dbReference>
<dbReference type="SUPFAM" id="SSF54593">
    <property type="entry name" value="Glyoxalase/Bleomycin resistance protein/Dihydroxybiphenyl dioxygenase"/>
    <property type="match status" value="1"/>
</dbReference>
<reference evidence="2" key="1">
    <citation type="submission" date="2016-04" db="EMBL/GenBank/DDBJ databases">
        <authorList>
            <person name="Evans L.H."/>
            <person name="Alamgir A."/>
            <person name="Owens N."/>
            <person name="Weber N.D."/>
            <person name="Virtaneva K."/>
            <person name="Barbian K."/>
            <person name="Babar A."/>
            <person name="Rosenke K."/>
        </authorList>
    </citation>
    <scope>NUCLEOTIDE SEQUENCE</scope>
    <source>
        <strain evidence="2">92-2</strain>
    </source>
</reference>